<comment type="catalytic activity">
    <reaction evidence="7">
        <text>L-2,4-diaminobutanoate + 2-oxoglutarate = L-aspartate 4-semialdehyde + L-glutamate</text>
        <dbReference type="Rhea" id="RHEA:11160"/>
        <dbReference type="ChEBI" id="CHEBI:16810"/>
        <dbReference type="ChEBI" id="CHEBI:29985"/>
        <dbReference type="ChEBI" id="CHEBI:58761"/>
        <dbReference type="ChEBI" id="CHEBI:537519"/>
        <dbReference type="EC" id="2.6.1.76"/>
    </reaction>
</comment>
<dbReference type="InterPro" id="IPR049704">
    <property type="entry name" value="Aminotrans_3_PPA_site"/>
</dbReference>
<keyword evidence="2 8" id="KW-0055">Arginine biosynthesis</keyword>
<dbReference type="EC" id="2.6.1.11" evidence="8"/>
<evidence type="ECO:0000256" key="7">
    <source>
        <dbReference type="ARBA" id="ARBA00049111"/>
    </source>
</evidence>
<dbReference type="GO" id="GO:0030170">
    <property type="term" value="F:pyridoxal phosphate binding"/>
    <property type="evidence" value="ECO:0007669"/>
    <property type="project" value="InterPro"/>
</dbReference>
<comment type="miscellaneous">
    <text evidence="8">May also have succinyldiaminopimelate aminotransferase activity, thus carrying out the corresponding step in lysine biosynthesis.</text>
</comment>
<dbReference type="EMBL" id="CP040946">
    <property type="protein sequence ID" value="QDC44255.1"/>
    <property type="molecule type" value="Genomic_DNA"/>
</dbReference>
<keyword evidence="3 8" id="KW-0032">Aminotransferase</keyword>
<feature type="binding site" evidence="8">
    <location>
        <position position="140"/>
    </location>
    <ligand>
        <name>N(2)-acetyl-L-ornithine</name>
        <dbReference type="ChEBI" id="CHEBI:57805"/>
    </ligand>
</feature>
<dbReference type="Pfam" id="PF00202">
    <property type="entry name" value="Aminotran_3"/>
    <property type="match status" value="1"/>
</dbReference>
<dbReference type="InterPro" id="IPR015421">
    <property type="entry name" value="PyrdxlP-dep_Trfase_major"/>
</dbReference>
<dbReference type="Gene3D" id="3.40.640.10">
    <property type="entry name" value="Type I PLP-dependent aspartate aminotransferase-like (Major domain)"/>
    <property type="match status" value="1"/>
</dbReference>
<comment type="cofactor">
    <cofactor evidence="8">
        <name>pyridoxal 5'-phosphate</name>
        <dbReference type="ChEBI" id="CHEBI:597326"/>
    </cofactor>
    <text evidence="8">Binds 1 pyridoxal phosphate per subunit.</text>
</comment>
<dbReference type="InterPro" id="IPR015424">
    <property type="entry name" value="PyrdxlP-dep_Trfase"/>
</dbReference>
<name>A0A5B8CTM6_9PROT</name>
<proteinExistence type="inferred from homology"/>
<organism evidence="9 10">
    <name type="scientific">Methylophilus medardicus</name>
    <dbReference type="NCBI Taxonomy" id="2588534"/>
    <lineage>
        <taxon>Bacteria</taxon>
        <taxon>Pseudomonadati</taxon>
        <taxon>Pseudomonadota</taxon>
        <taxon>Betaproteobacteria</taxon>
        <taxon>Nitrosomonadales</taxon>
        <taxon>Methylophilaceae</taxon>
        <taxon>Methylophilus</taxon>
    </lineage>
</organism>
<evidence type="ECO:0000256" key="5">
    <source>
        <dbReference type="ARBA" id="ARBA00022679"/>
    </source>
</evidence>
<keyword evidence="4 8" id="KW-0028">Amino-acid biosynthesis</keyword>
<comment type="subcellular location">
    <subcellularLocation>
        <location evidence="8">Cytoplasm</location>
    </subcellularLocation>
</comment>
<comment type="catalytic activity">
    <reaction evidence="8">
        <text>N(2)-acetyl-L-ornithine + 2-oxoglutarate = N-acetyl-L-glutamate 5-semialdehyde + L-glutamate</text>
        <dbReference type="Rhea" id="RHEA:18049"/>
        <dbReference type="ChEBI" id="CHEBI:16810"/>
        <dbReference type="ChEBI" id="CHEBI:29123"/>
        <dbReference type="ChEBI" id="CHEBI:29985"/>
        <dbReference type="ChEBI" id="CHEBI:57805"/>
        <dbReference type="EC" id="2.6.1.11"/>
    </reaction>
</comment>
<evidence type="ECO:0000256" key="8">
    <source>
        <dbReference type="HAMAP-Rule" id="MF_01107"/>
    </source>
</evidence>
<dbReference type="GO" id="GO:0042802">
    <property type="term" value="F:identical protein binding"/>
    <property type="evidence" value="ECO:0007669"/>
    <property type="project" value="TreeGrafter"/>
</dbReference>
<comment type="pathway">
    <text evidence="1">Amine and polyamine biosynthesis; ectoine biosynthesis; L-ectoine from L-aspartate 4-semialdehyde: step 1/3.</text>
</comment>
<accession>A0A5B8CTM6</accession>
<evidence type="ECO:0000256" key="2">
    <source>
        <dbReference type="ARBA" id="ARBA00022571"/>
    </source>
</evidence>
<dbReference type="CDD" id="cd00610">
    <property type="entry name" value="OAT_like"/>
    <property type="match status" value="1"/>
</dbReference>
<dbReference type="InterPro" id="IPR050103">
    <property type="entry name" value="Class-III_PLP-dep_AT"/>
</dbReference>
<dbReference type="InterPro" id="IPR004636">
    <property type="entry name" value="AcOrn/SuccOrn_fam"/>
</dbReference>
<dbReference type="AlphaFoldDB" id="A0A5B8CTM6"/>
<keyword evidence="8" id="KW-0963">Cytoplasm</keyword>
<comment type="similarity">
    <text evidence="8">Belongs to the class-III pyridoxal-phosphate-dependent aminotransferase family. ArgD subfamily.</text>
</comment>
<evidence type="ECO:0000256" key="6">
    <source>
        <dbReference type="ARBA" id="ARBA00022898"/>
    </source>
</evidence>
<evidence type="ECO:0000313" key="10">
    <source>
        <dbReference type="Proteomes" id="UP000311008"/>
    </source>
</evidence>
<keyword evidence="10" id="KW-1185">Reference proteome</keyword>
<evidence type="ECO:0000256" key="4">
    <source>
        <dbReference type="ARBA" id="ARBA00022605"/>
    </source>
</evidence>
<dbReference type="Gene3D" id="3.90.1150.10">
    <property type="entry name" value="Aspartate Aminotransferase, domain 1"/>
    <property type="match status" value="1"/>
</dbReference>
<comment type="subunit">
    <text evidence="8">Homodimer.</text>
</comment>
<dbReference type="GO" id="GO:0005737">
    <property type="term" value="C:cytoplasm"/>
    <property type="evidence" value="ECO:0007669"/>
    <property type="project" value="UniProtKB-SubCell"/>
</dbReference>
<dbReference type="PANTHER" id="PTHR11986:SF79">
    <property type="entry name" value="ACETYLORNITHINE AMINOTRANSFERASE, MITOCHONDRIAL"/>
    <property type="match status" value="1"/>
</dbReference>
<evidence type="ECO:0000256" key="1">
    <source>
        <dbReference type="ARBA" id="ARBA00004946"/>
    </source>
</evidence>
<dbReference type="HAMAP" id="MF_01107">
    <property type="entry name" value="ArgD_aminotrans_3"/>
    <property type="match status" value="1"/>
</dbReference>
<dbReference type="FunFam" id="3.40.640.10:FF:000004">
    <property type="entry name" value="Acetylornithine aminotransferase"/>
    <property type="match status" value="1"/>
</dbReference>
<feature type="binding site" evidence="8">
    <location>
        <begin position="226"/>
        <end position="229"/>
    </location>
    <ligand>
        <name>pyridoxal 5'-phosphate</name>
        <dbReference type="ChEBI" id="CHEBI:597326"/>
    </ligand>
</feature>
<dbReference type="NCBIfam" id="NF002325">
    <property type="entry name" value="PRK01278.1"/>
    <property type="match status" value="1"/>
</dbReference>
<dbReference type="PANTHER" id="PTHR11986">
    <property type="entry name" value="AMINOTRANSFERASE CLASS III"/>
    <property type="match status" value="1"/>
</dbReference>
<feature type="binding site" evidence="8">
    <location>
        <position position="137"/>
    </location>
    <ligand>
        <name>pyridoxal 5'-phosphate</name>
        <dbReference type="ChEBI" id="CHEBI:597326"/>
    </ligand>
</feature>
<dbReference type="GO" id="GO:0006526">
    <property type="term" value="P:L-arginine biosynthetic process"/>
    <property type="evidence" value="ECO:0007669"/>
    <property type="project" value="UniProtKB-UniRule"/>
</dbReference>
<dbReference type="NCBIfam" id="TIGR00707">
    <property type="entry name" value="argD"/>
    <property type="match status" value="1"/>
</dbReference>
<dbReference type="PROSITE" id="PS00600">
    <property type="entry name" value="AA_TRANSFER_CLASS_3"/>
    <property type="match status" value="1"/>
</dbReference>
<dbReference type="OrthoDB" id="3398487at2"/>
<reference evidence="10" key="1">
    <citation type="journal article" date="2019" name="ISME J.">
        <title>Evolution in action: habitat transition from sediment to the pelagial leads to genome streamlining in Methylophilaceae.</title>
        <authorList>
            <person name="Salcher M."/>
            <person name="Schaefle D."/>
            <person name="Kaspar M."/>
            <person name="Neuenschwander S.M."/>
            <person name="Ghai R."/>
        </authorList>
    </citation>
    <scope>NUCLEOTIDE SEQUENCE [LARGE SCALE GENOMIC DNA]</scope>
    <source>
        <strain evidence="10">MMS-M-51</strain>
    </source>
</reference>
<dbReference type="UniPathway" id="UPA00068">
    <property type="reaction ID" value="UER00109"/>
</dbReference>
<sequence>MFFEKGFEMHSEHLMNTYGRQPVTFVKGEGVWLTDTAGDRYLDALSGVAVNGLGHAHPKFVAALNAQIAKLIHVSNIYQIAEQSALADKLAALSGMDRVFFCNSGCEANEAAIKLARLYGHNKGVDHPEIIVMDQSFHGRTMATLSATGNRKVQAGFEPLVSGFLRVPFDNLEAIKTIASHKNNVVAILVEPVQGEGGIHIPASLKAYLQGLREICDANGWLLMVDEVQSGIARTGTWFAFQHAGILPDVMTLAKGLGSGVPIGACVARGVAAETFVPGKHGSTFGGNPLASAAGLATLDIITEEKLRENAEEVGGYIRQQFLSALKDEAGVVNVRNAGMMIGIELNKPCAELVKQALAAKVLINVTSEKVIRLLPPLVMNKHEADELVGRLAPLILNFLKASA</sequence>
<keyword evidence="5 8" id="KW-0808">Transferase</keyword>
<dbReference type="Proteomes" id="UP000311008">
    <property type="component" value="Chromosome"/>
</dbReference>
<dbReference type="GO" id="GO:0003992">
    <property type="term" value="F:N2-acetyl-L-ornithine:2-oxoglutarate 5-aminotransferase activity"/>
    <property type="evidence" value="ECO:0007669"/>
    <property type="project" value="UniProtKB-UniRule"/>
</dbReference>
<evidence type="ECO:0000313" key="9">
    <source>
        <dbReference type="EMBL" id="QDC44255.1"/>
    </source>
</evidence>
<feature type="binding site" evidence="8">
    <location>
        <position position="284"/>
    </location>
    <ligand>
        <name>pyridoxal 5'-phosphate</name>
        <dbReference type="ChEBI" id="CHEBI:597326"/>
    </ligand>
</feature>
<dbReference type="SUPFAM" id="SSF53383">
    <property type="entry name" value="PLP-dependent transferases"/>
    <property type="match status" value="1"/>
</dbReference>
<feature type="modified residue" description="N6-(pyridoxal phosphate)lysine" evidence="8">
    <location>
        <position position="255"/>
    </location>
</feature>
<dbReference type="KEGG" id="mmec:FIU01_06780"/>
<comment type="pathway">
    <text evidence="8">Amino-acid biosynthesis; L-arginine biosynthesis; N(2)-acetyl-L-ornithine from L-glutamate: step 4/4.</text>
</comment>
<evidence type="ECO:0000256" key="3">
    <source>
        <dbReference type="ARBA" id="ARBA00022576"/>
    </source>
</evidence>
<dbReference type="PIRSF" id="PIRSF000521">
    <property type="entry name" value="Transaminase_4ab_Lys_Orn"/>
    <property type="match status" value="1"/>
</dbReference>
<dbReference type="GO" id="GO:0045303">
    <property type="term" value="F:diaminobutyrate-2-oxoglutarate transaminase activity"/>
    <property type="evidence" value="ECO:0007669"/>
    <property type="project" value="UniProtKB-EC"/>
</dbReference>
<comment type="caution">
    <text evidence="8">Lacks conserved residue(s) required for the propagation of feature annotation.</text>
</comment>
<dbReference type="InterPro" id="IPR015422">
    <property type="entry name" value="PyrdxlP-dep_Trfase_small"/>
</dbReference>
<dbReference type="InterPro" id="IPR005814">
    <property type="entry name" value="Aminotrans_3"/>
</dbReference>
<protein>
    <recommendedName>
        <fullName evidence="8">Acetylornithine aminotransferase</fullName>
        <shortName evidence="8">ACOAT</shortName>
        <ecNumber evidence="8">2.6.1.11</ecNumber>
    </recommendedName>
</protein>
<feature type="binding site" evidence="8">
    <location>
        <position position="283"/>
    </location>
    <ligand>
        <name>N(2)-acetyl-L-ornithine</name>
        <dbReference type="ChEBI" id="CHEBI:57805"/>
    </ligand>
</feature>
<keyword evidence="6 8" id="KW-0663">Pyridoxal phosphate</keyword>
<gene>
    <name evidence="8" type="primary">argD</name>
    <name evidence="9" type="ORF">FIU01_06780</name>
</gene>